<organism evidence="1 2">
    <name type="scientific">Araneus ventricosus</name>
    <name type="common">Orbweaver spider</name>
    <name type="synonym">Epeira ventricosa</name>
    <dbReference type="NCBI Taxonomy" id="182803"/>
    <lineage>
        <taxon>Eukaryota</taxon>
        <taxon>Metazoa</taxon>
        <taxon>Ecdysozoa</taxon>
        <taxon>Arthropoda</taxon>
        <taxon>Chelicerata</taxon>
        <taxon>Arachnida</taxon>
        <taxon>Araneae</taxon>
        <taxon>Araneomorphae</taxon>
        <taxon>Entelegynae</taxon>
        <taxon>Araneoidea</taxon>
        <taxon>Araneidae</taxon>
        <taxon>Araneus</taxon>
    </lineage>
</organism>
<accession>A0A4Y1ZRM0</accession>
<sequence length="140" mass="16445">MQITAFINEYVDDIQMEYRIEKPVIAVTSRQHYNYLTPYIRKHTIVNVELDKEDFEELKNKFPVKCKFDSHESSHLGTHGYTTCAAKIAKSLCKVCQRESNGCLHCSCKENSSMKCQYEWRRQFHSTGEEECSRSELHLL</sequence>
<evidence type="ECO:0000313" key="1">
    <source>
        <dbReference type="EMBL" id="GBL62571.1"/>
    </source>
</evidence>
<protein>
    <submittedName>
        <fullName evidence="1">Uncharacterized protein</fullName>
    </submittedName>
</protein>
<name>A0A4Y1ZRM0_ARAVE</name>
<proteinExistence type="predicted"/>
<dbReference type="EMBL" id="BGPR01152221">
    <property type="protein sequence ID" value="GBL62571.1"/>
    <property type="molecule type" value="Genomic_DNA"/>
</dbReference>
<keyword evidence="2" id="KW-1185">Reference proteome</keyword>
<comment type="caution">
    <text evidence="1">The sequence shown here is derived from an EMBL/GenBank/DDBJ whole genome shotgun (WGS) entry which is preliminary data.</text>
</comment>
<evidence type="ECO:0000313" key="2">
    <source>
        <dbReference type="Proteomes" id="UP000499080"/>
    </source>
</evidence>
<gene>
    <name evidence="1" type="ORF">AVEN_58126_1</name>
</gene>
<reference evidence="1 2" key="1">
    <citation type="journal article" date="2019" name="Sci. Rep.">
        <title>Orb-weaving spider Araneus ventricosus genome elucidates the spidroin gene catalogue.</title>
        <authorList>
            <person name="Kono N."/>
            <person name="Nakamura H."/>
            <person name="Ohtoshi R."/>
            <person name="Moran D.A.P."/>
            <person name="Shinohara A."/>
            <person name="Yoshida Y."/>
            <person name="Fujiwara M."/>
            <person name="Mori M."/>
            <person name="Tomita M."/>
            <person name="Arakawa K."/>
        </authorList>
    </citation>
    <scope>NUCLEOTIDE SEQUENCE [LARGE SCALE GENOMIC DNA]</scope>
</reference>
<dbReference type="Proteomes" id="UP000499080">
    <property type="component" value="Unassembled WGS sequence"/>
</dbReference>
<dbReference type="AlphaFoldDB" id="A0A4Y1ZRM0"/>